<reference evidence="3" key="1">
    <citation type="submission" date="2016-07" db="EMBL/GenBank/DDBJ databases">
        <title>Nontailed viruses are major unrecognized killers of bacteria in the ocean.</title>
        <authorList>
            <person name="Kauffman K."/>
            <person name="Hussain F."/>
            <person name="Yang J."/>
            <person name="Arevalo P."/>
            <person name="Brown J."/>
            <person name="Cutler M."/>
            <person name="Kelly L."/>
            <person name="Polz M.F."/>
        </authorList>
    </citation>
    <scope>NUCLEOTIDE SEQUENCE [LARGE SCALE GENOMIC DNA]</scope>
    <source>
        <strain evidence="3">10N.222.49.A5</strain>
    </source>
</reference>
<dbReference type="Proteomes" id="UP000235611">
    <property type="component" value="Unassembled WGS sequence"/>
</dbReference>
<accession>A0AAP8MYS0</accession>
<keyword evidence="1" id="KW-0472">Membrane</keyword>
<dbReference type="EMBL" id="MDBO01000036">
    <property type="protein sequence ID" value="PMP14097.1"/>
    <property type="molecule type" value="Genomic_DNA"/>
</dbReference>
<comment type="caution">
    <text evidence="2">The sequence shown here is derived from an EMBL/GenBank/DDBJ whole genome shotgun (WGS) entry which is preliminary data.</text>
</comment>
<keyword evidence="1" id="KW-0812">Transmembrane</keyword>
<gene>
    <name evidence="2" type="ORF">BCS93_04730</name>
</gene>
<evidence type="ECO:0000256" key="1">
    <source>
        <dbReference type="SAM" id="Phobius"/>
    </source>
</evidence>
<name>A0AAP8MYS0_9VIBR</name>
<keyword evidence="1" id="KW-1133">Transmembrane helix</keyword>
<proteinExistence type="predicted"/>
<protein>
    <submittedName>
        <fullName evidence="2">Uncharacterized protein</fullName>
    </submittedName>
</protein>
<organism evidence="2 3">
    <name type="scientific">Vibrio breoganii</name>
    <dbReference type="NCBI Taxonomy" id="553239"/>
    <lineage>
        <taxon>Bacteria</taxon>
        <taxon>Pseudomonadati</taxon>
        <taxon>Pseudomonadota</taxon>
        <taxon>Gammaproteobacteria</taxon>
        <taxon>Vibrionales</taxon>
        <taxon>Vibrionaceae</taxon>
        <taxon>Vibrio</taxon>
    </lineage>
</organism>
<feature type="transmembrane region" description="Helical" evidence="1">
    <location>
        <begin position="49"/>
        <end position="70"/>
    </location>
</feature>
<dbReference type="AlphaFoldDB" id="A0AAP8MYS0"/>
<sequence length="73" mass="8231">MNLRFLVIPMLILVSVVAVSFPAVQLQHTEFPSIFENAELFKHLAVEYISLQISGLLVALMCFHLIRAYLLSA</sequence>
<evidence type="ECO:0000313" key="3">
    <source>
        <dbReference type="Proteomes" id="UP000235611"/>
    </source>
</evidence>
<evidence type="ECO:0000313" key="2">
    <source>
        <dbReference type="EMBL" id="PMP14097.1"/>
    </source>
</evidence>